<reference evidence="2" key="1">
    <citation type="journal article" date="2014" name="Int. J. Syst. Evol. Microbiol.">
        <title>Complete genome sequence of Corynebacterium casei LMG S-19264T (=DSM 44701T), isolated from a smear-ripened cheese.</title>
        <authorList>
            <consortium name="US DOE Joint Genome Institute (JGI-PGF)"/>
            <person name="Walter F."/>
            <person name="Albersmeier A."/>
            <person name="Kalinowski J."/>
            <person name="Ruckert C."/>
        </authorList>
    </citation>
    <scope>NUCLEOTIDE SEQUENCE</scope>
    <source>
        <strain evidence="2">KCTC 32255</strain>
    </source>
</reference>
<organism evidence="2 3">
    <name type="scientific">Novosphingobium colocasiae</name>
    <dbReference type="NCBI Taxonomy" id="1256513"/>
    <lineage>
        <taxon>Bacteria</taxon>
        <taxon>Pseudomonadati</taxon>
        <taxon>Pseudomonadota</taxon>
        <taxon>Alphaproteobacteria</taxon>
        <taxon>Sphingomonadales</taxon>
        <taxon>Sphingomonadaceae</taxon>
        <taxon>Novosphingobium</taxon>
    </lineage>
</organism>
<sequence>MLDFLGKQFIDVIEWLETPGQLAWRVPFADHEIQNGAQLTVREGQSAVFINEGRVADIFEAGRYRLETATLPVLTNLMNWDKAFKSPFKSDVLFLSHKEQPGLKWGTAQPITVRDAELGALRLRAFGTYSFRIAQSRPFIDRVVGSLTHLEVHALEPQLRAAIQTAMATALGSSGVPFLDLAASQTALSERIRVQVETAFAAWGLECLAFYVESVSLPEDVQSYLDKSSSMRVLGDLGNYARFQAAEALQAAAGQDVGLAGIGAGLAAAGMLGTTMAGALAPQPSASPESSADAIATIEKLHQLVTIGALSQQEFDAKKAELLARIR</sequence>
<dbReference type="EMBL" id="BMZA01000012">
    <property type="protein sequence ID" value="GGZ11556.1"/>
    <property type="molecule type" value="Genomic_DNA"/>
</dbReference>
<dbReference type="InterPro" id="IPR033880">
    <property type="entry name" value="SPFH_YdjI"/>
</dbReference>
<name>A0A918PIK3_9SPHN</name>
<evidence type="ECO:0000313" key="2">
    <source>
        <dbReference type="EMBL" id="GGZ11556.1"/>
    </source>
</evidence>
<keyword evidence="3" id="KW-1185">Reference proteome</keyword>
<feature type="domain" description="SPFH" evidence="1">
    <location>
        <begin position="24"/>
        <end position="233"/>
    </location>
</feature>
<dbReference type="Gene3D" id="3.30.479.30">
    <property type="entry name" value="Band 7 domain"/>
    <property type="match status" value="1"/>
</dbReference>
<evidence type="ECO:0000313" key="3">
    <source>
        <dbReference type="Proteomes" id="UP000648075"/>
    </source>
</evidence>
<accession>A0A918PIK3</accession>
<dbReference type="InterPro" id="IPR036013">
    <property type="entry name" value="Band_7/SPFH_dom_sf"/>
</dbReference>
<protein>
    <recommendedName>
        <fullName evidence="1">SPFH domain-containing protein</fullName>
    </recommendedName>
</protein>
<dbReference type="AlphaFoldDB" id="A0A918PIK3"/>
<dbReference type="Proteomes" id="UP000648075">
    <property type="component" value="Unassembled WGS sequence"/>
</dbReference>
<dbReference type="CDD" id="cd03408">
    <property type="entry name" value="SPFH_like_u1"/>
    <property type="match status" value="1"/>
</dbReference>
<dbReference type="SUPFAM" id="SSF117892">
    <property type="entry name" value="Band 7/SPFH domain"/>
    <property type="match status" value="1"/>
</dbReference>
<dbReference type="RefSeq" id="WP_189621899.1">
    <property type="nucleotide sequence ID" value="NZ_BMZA01000012.1"/>
</dbReference>
<comment type="caution">
    <text evidence="2">The sequence shown here is derived from an EMBL/GenBank/DDBJ whole genome shotgun (WGS) entry which is preliminary data.</text>
</comment>
<dbReference type="PANTHER" id="PTHR37826:SF2">
    <property type="entry name" value="ZINC-RIBBON DOMAIN-CONTAINING PROTEIN"/>
    <property type="match status" value="1"/>
</dbReference>
<proteinExistence type="predicted"/>
<gene>
    <name evidence="2" type="ORF">GCM10011614_28230</name>
</gene>
<evidence type="ECO:0000259" key="1">
    <source>
        <dbReference type="Pfam" id="PF13421"/>
    </source>
</evidence>
<dbReference type="Pfam" id="PF13421">
    <property type="entry name" value="Band_7_1"/>
    <property type="match status" value="1"/>
</dbReference>
<reference evidence="2" key="2">
    <citation type="submission" date="2020-09" db="EMBL/GenBank/DDBJ databases">
        <authorList>
            <person name="Sun Q."/>
            <person name="Kim S."/>
        </authorList>
    </citation>
    <scope>NUCLEOTIDE SEQUENCE</scope>
    <source>
        <strain evidence="2">KCTC 32255</strain>
    </source>
</reference>
<dbReference type="PANTHER" id="PTHR37826">
    <property type="entry name" value="FLOTILLIN BAND_7_5 DOMAIN PROTEIN"/>
    <property type="match status" value="1"/>
</dbReference>